<protein>
    <submittedName>
        <fullName evidence="3">Uncharacterized protein</fullName>
    </submittedName>
</protein>
<dbReference type="GeneID" id="9677019"/>
<gene>
    <name evidence="3" type="ORF">NECHADRAFT_82685</name>
</gene>
<feature type="transmembrane region" description="Helical" evidence="2">
    <location>
        <begin position="200"/>
        <end position="222"/>
    </location>
</feature>
<dbReference type="OrthoDB" id="5085482at2759"/>
<dbReference type="KEGG" id="nhe:NECHADRAFT_82685"/>
<dbReference type="Proteomes" id="UP000005206">
    <property type="component" value="Chromosome 7"/>
</dbReference>
<dbReference type="RefSeq" id="XP_003049384.1">
    <property type="nucleotide sequence ID" value="XM_003049338.1"/>
</dbReference>
<dbReference type="InParanoid" id="C7YXX8"/>
<reference evidence="3 4" key="1">
    <citation type="journal article" date="2009" name="PLoS Genet.">
        <title>The genome of Nectria haematococca: contribution of supernumerary chromosomes to gene expansion.</title>
        <authorList>
            <person name="Coleman J.J."/>
            <person name="Rounsley S.D."/>
            <person name="Rodriguez-Carres M."/>
            <person name="Kuo A."/>
            <person name="Wasmann C.C."/>
            <person name="Grimwood J."/>
            <person name="Schmutz J."/>
            <person name="Taga M."/>
            <person name="White G.J."/>
            <person name="Zhou S."/>
            <person name="Schwartz D.C."/>
            <person name="Freitag M."/>
            <person name="Ma L.J."/>
            <person name="Danchin E.G."/>
            <person name="Henrissat B."/>
            <person name="Coutinho P.M."/>
            <person name="Nelson D.R."/>
            <person name="Straney D."/>
            <person name="Napoli C.A."/>
            <person name="Barker B.M."/>
            <person name="Gribskov M."/>
            <person name="Rep M."/>
            <person name="Kroken S."/>
            <person name="Molnar I."/>
            <person name="Rensing C."/>
            <person name="Kennell J.C."/>
            <person name="Zamora J."/>
            <person name="Farman M.L."/>
            <person name="Selker E.U."/>
            <person name="Salamov A."/>
            <person name="Shapiro H."/>
            <person name="Pangilinan J."/>
            <person name="Lindquist E."/>
            <person name="Lamers C."/>
            <person name="Grigoriev I.V."/>
            <person name="Geiser D.M."/>
            <person name="Covert S.F."/>
            <person name="Temporini E."/>
            <person name="Vanetten H.D."/>
        </authorList>
    </citation>
    <scope>NUCLEOTIDE SEQUENCE [LARGE SCALE GENOMIC DNA]</scope>
    <source>
        <strain evidence="4">ATCC MYA-4622 / CBS 123669 / FGSC 9596 / NRRL 45880 / 77-13-4</strain>
    </source>
</reference>
<feature type="transmembrane region" description="Helical" evidence="2">
    <location>
        <begin position="234"/>
        <end position="257"/>
    </location>
</feature>
<evidence type="ECO:0000313" key="4">
    <source>
        <dbReference type="Proteomes" id="UP000005206"/>
    </source>
</evidence>
<sequence>MTSIARTFMGFTPALMNKAKSDMQGTTQSALSVAVLIIPSRRMRQGSAGEIKEQPKHAARNQRHEPSLAVVFIRPEQLSMPTYPTTIVGKRERQRAPKLSSNAEMPQNLVEEAEGKEFPERVSHEKDICALGNSFLAVLNVVALILASLAYSQNKSKKPAELALCVLNDETGIFVPPIFASVWLIISIKRNDRRAVAKLIFVAVVVAFYCLLSFGFGVAFAKRFIKNEEWGPKITFRIASTVINLVNVLVGFVILWFHQRLGAAIPSYPVTPVIASNFVFFEKSFVEKPSSRPDL</sequence>
<dbReference type="AlphaFoldDB" id="C7YXX8"/>
<name>C7YXX8_FUSV7</name>
<feature type="transmembrane region" description="Helical" evidence="2">
    <location>
        <begin position="171"/>
        <end position="188"/>
    </location>
</feature>
<feature type="compositionally biased region" description="Basic and acidic residues" evidence="1">
    <location>
        <begin position="50"/>
        <end position="64"/>
    </location>
</feature>
<accession>C7YXX8</accession>
<keyword evidence="2" id="KW-0812">Transmembrane</keyword>
<evidence type="ECO:0000256" key="1">
    <source>
        <dbReference type="SAM" id="MobiDB-lite"/>
    </source>
</evidence>
<feature type="transmembrane region" description="Helical" evidence="2">
    <location>
        <begin position="128"/>
        <end position="151"/>
    </location>
</feature>
<proteinExistence type="predicted"/>
<dbReference type="VEuPathDB" id="FungiDB:NECHADRAFT_82685"/>
<keyword evidence="2" id="KW-1133">Transmembrane helix</keyword>
<keyword evidence="2" id="KW-0472">Membrane</keyword>
<feature type="region of interest" description="Disordered" evidence="1">
    <location>
        <begin position="45"/>
        <end position="64"/>
    </location>
</feature>
<keyword evidence="4" id="KW-1185">Reference proteome</keyword>
<dbReference type="HOGENOM" id="CLU_943623_0_0_1"/>
<evidence type="ECO:0000256" key="2">
    <source>
        <dbReference type="SAM" id="Phobius"/>
    </source>
</evidence>
<organism evidence="3 4">
    <name type="scientific">Fusarium vanettenii (strain ATCC MYA-4622 / CBS 123669 / FGSC 9596 / NRRL 45880 / 77-13-4)</name>
    <name type="common">Fusarium solani subsp. pisi</name>
    <dbReference type="NCBI Taxonomy" id="660122"/>
    <lineage>
        <taxon>Eukaryota</taxon>
        <taxon>Fungi</taxon>
        <taxon>Dikarya</taxon>
        <taxon>Ascomycota</taxon>
        <taxon>Pezizomycotina</taxon>
        <taxon>Sordariomycetes</taxon>
        <taxon>Hypocreomycetidae</taxon>
        <taxon>Hypocreales</taxon>
        <taxon>Nectriaceae</taxon>
        <taxon>Fusarium</taxon>
        <taxon>Fusarium solani species complex</taxon>
        <taxon>Fusarium vanettenii</taxon>
    </lineage>
</organism>
<dbReference type="EMBL" id="GG698902">
    <property type="protein sequence ID" value="EEU43671.1"/>
    <property type="molecule type" value="Genomic_DNA"/>
</dbReference>
<evidence type="ECO:0000313" key="3">
    <source>
        <dbReference type="EMBL" id="EEU43671.1"/>
    </source>
</evidence>